<dbReference type="EMBL" id="PKHA01000002">
    <property type="protein sequence ID" value="PKY99092.1"/>
    <property type="molecule type" value="Genomic_DNA"/>
</dbReference>
<dbReference type="SUPFAM" id="SSF53850">
    <property type="entry name" value="Periplasmic binding protein-like II"/>
    <property type="match status" value="1"/>
</dbReference>
<name>A0A2I1KTY2_9ACTO</name>
<dbReference type="AlphaFoldDB" id="A0A2I1KTY2"/>
<comment type="caution">
    <text evidence="1">The sequence shown here is derived from an EMBL/GenBank/DDBJ whole genome shotgun (WGS) entry which is preliminary data.</text>
</comment>
<sequence>MEALAMTYLSRRSFLATAGVAAAIGGSLSGCSSSDDGAVHLELFQFKSEAINLFSQICQEFNEANPGIVVTQNFQADNITSLRARLVKGDVPDLMTINGDYSYGALARTGVFYDFSSSSLLDGLNPSMASILNTLGTGGDGQTNGVAFADNGSGIIYNKDIFEGAGVEPPRTWTELIEVCEELKAQGINPFYWATKDNWTGAPAFSSLSGSFLTDGVSAWYQRRWMIDGTTSFRELTPVFEKMWQVYQYGNEDKAALGYNDGNQGFAQGKGAMYWHGTYAIPAIRSYNPDINLGTFATPADDAADTKVVSGVDVALTMGKDPAHPDECMRFFDYLMSQENMSAYCSEQTAYPTLTTLKADDPALEGLQPYFDNERLATYSDHNFPPAITLNAYLQQYLFNGNLDQLIATLDMQWDKVVKRINETA</sequence>
<dbReference type="PANTHER" id="PTHR43649">
    <property type="entry name" value="ARABINOSE-BINDING PROTEIN-RELATED"/>
    <property type="match status" value="1"/>
</dbReference>
<reference evidence="1 2" key="1">
    <citation type="submission" date="2017-12" db="EMBL/GenBank/DDBJ databases">
        <title>Phylogenetic diversity of female urinary microbiome.</title>
        <authorList>
            <person name="Thomas-White K."/>
            <person name="Wolfe A.J."/>
        </authorList>
    </citation>
    <scope>NUCLEOTIDE SEQUENCE [LARGE SCALE GENOMIC DNA]</scope>
    <source>
        <strain evidence="1 2">UMB0319</strain>
    </source>
</reference>
<proteinExistence type="predicted"/>
<accession>A0A2I1KTY2</accession>
<protein>
    <submittedName>
        <fullName evidence="1">Sugar ABC transporter substrate-binding protein</fullName>
    </submittedName>
</protein>
<dbReference type="InterPro" id="IPR006059">
    <property type="entry name" value="SBP"/>
</dbReference>
<evidence type="ECO:0000313" key="2">
    <source>
        <dbReference type="Proteomes" id="UP000234778"/>
    </source>
</evidence>
<evidence type="ECO:0000313" key="1">
    <source>
        <dbReference type="EMBL" id="PKY99092.1"/>
    </source>
</evidence>
<dbReference type="PANTHER" id="PTHR43649:SF12">
    <property type="entry name" value="DIACETYLCHITOBIOSE BINDING PROTEIN DASA"/>
    <property type="match status" value="1"/>
</dbReference>
<organism evidence="1 2">
    <name type="scientific">Actinomyces urogenitalis</name>
    <dbReference type="NCBI Taxonomy" id="103621"/>
    <lineage>
        <taxon>Bacteria</taxon>
        <taxon>Bacillati</taxon>
        <taxon>Actinomycetota</taxon>
        <taxon>Actinomycetes</taxon>
        <taxon>Actinomycetales</taxon>
        <taxon>Actinomycetaceae</taxon>
        <taxon>Actinomyces</taxon>
    </lineage>
</organism>
<dbReference type="Proteomes" id="UP000234778">
    <property type="component" value="Unassembled WGS sequence"/>
</dbReference>
<dbReference type="Gene3D" id="3.40.190.10">
    <property type="entry name" value="Periplasmic binding protein-like II"/>
    <property type="match status" value="2"/>
</dbReference>
<gene>
    <name evidence="1" type="ORF">CYJ26_02825</name>
</gene>
<dbReference type="InterPro" id="IPR050490">
    <property type="entry name" value="Bact_solute-bd_prot1"/>
</dbReference>
<dbReference type="Pfam" id="PF01547">
    <property type="entry name" value="SBP_bac_1"/>
    <property type="match status" value="1"/>
</dbReference>